<dbReference type="Pfam" id="PF14111">
    <property type="entry name" value="DUF4283"/>
    <property type="match status" value="1"/>
</dbReference>
<accession>A0A8X7RDR5</accession>
<dbReference type="PANTHER" id="PTHR31286">
    <property type="entry name" value="GLYCINE-RICH CELL WALL STRUCTURAL PROTEIN 1.8-LIKE"/>
    <property type="match status" value="1"/>
</dbReference>
<dbReference type="SUPFAM" id="SSF56219">
    <property type="entry name" value="DNase I-like"/>
    <property type="match status" value="1"/>
</dbReference>
<feature type="region of interest" description="Disordered" evidence="1">
    <location>
        <begin position="1"/>
        <end position="80"/>
    </location>
</feature>
<dbReference type="Gene3D" id="3.60.10.10">
    <property type="entry name" value="Endonuclease/exonuclease/phosphatase"/>
    <property type="match status" value="1"/>
</dbReference>
<proteinExistence type="predicted"/>
<dbReference type="OrthoDB" id="1085116at2759"/>
<protein>
    <recommendedName>
        <fullName evidence="2">DUF4283 domain-containing protein</fullName>
    </recommendedName>
</protein>
<reference evidence="3 4" key="1">
    <citation type="submission" date="2020-02" db="EMBL/GenBank/DDBJ databases">
        <authorList>
            <person name="Ma Q."/>
            <person name="Huang Y."/>
            <person name="Song X."/>
            <person name="Pei D."/>
        </authorList>
    </citation>
    <scope>NUCLEOTIDE SEQUENCE [LARGE SCALE GENOMIC DNA]</scope>
    <source>
        <strain evidence="3">Sxm20200214</strain>
        <tissue evidence="3">Leaf</tissue>
    </source>
</reference>
<dbReference type="PANTHER" id="PTHR31286:SF90">
    <property type="entry name" value="DUF4283 DOMAIN-CONTAINING PROTEIN"/>
    <property type="match status" value="1"/>
</dbReference>
<evidence type="ECO:0000313" key="3">
    <source>
        <dbReference type="EMBL" id="KAG2285913.1"/>
    </source>
</evidence>
<dbReference type="AlphaFoldDB" id="A0A8X7RDR5"/>
<gene>
    <name evidence="3" type="ORF">Bca52824_045517</name>
</gene>
<feature type="compositionally biased region" description="Polar residues" evidence="1">
    <location>
        <begin position="132"/>
        <end position="151"/>
    </location>
</feature>
<feature type="domain" description="DUF4283" evidence="2">
    <location>
        <begin position="220"/>
        <end position="303"/>
    </location>
</feature>
<feature type="compositionally biased region" description="Low complexity" evidence="1">
    <location>
        <begin position="431"/>
        <end position="445"/>
    </location>
</feature>
<evidence type="ECO:0000313" key="4">
    <source>
        <dbReference type="Proteomes" id="UP000886595"/>
    </source>
</evidence>
<feature type="compositionally biased region" description="Low complexity" evidence="1">
    <location>
        <begin position="484"/>
        <end position="495"/>
    </location>
</feature>
<feature type="compositionally biased region" description="Low complexity" evidence="1">
    <location>
        <begin position="539"/>
        <end position="548"/>
    </location>
</feature>
<dbReference type="Proteomes" id="UP000886595">
    <property type="component" value="Unassembled WGS sequence"/>
</dbReference>
<name>A0A8X7RDR5_BRACI</name>
<feature type="region of interest" description="Disordered" evidence="1">
    <location>
        <begin position="520"/>
        <end position="558"/>
    </location>
</feature>
<evidence type="ECO:0000256" key="1">
    <source>
        <dbReference type="SAM" id="MobiDB-lite"/>
    </source>
</evidence>
<sequence length="915" mass="101947">MKSVWKLPSSDSAQSPPPSTAGEPPPPIPTPPEHPDPNPFPHEFPPLSSHSSSKKRSVTVPKTLKTGVTVPAAITPAKEQQLEDLVSLQTQLGTEVITETTGPERGSTLQTVTPAATLSEYVEEPALPPTLKTINSKPSSPINTNKASTQTPNPPILNKLPSVPPMPNPLSYKPQLPEKTLVERLRKSEDKTLKKVAPVTTSDIGRPRVLIPDSVFEKGAELYKDFIVCYFNGKPPPFSQIQSVFNHMWGKGKQLEIHNNPRNRSTLVRIRSEYLREKIHDKCIWYVGDSMFHTVQWTSEHSMTTPPLKAIKIWAHLTGVPLDLRHQQGLSLVAGLVGELKETNDFTKNLVSLTVSHVKVEVDLTIPLPSVVEFQRQSGEVVEVLVHYPWTPPTCSHCHELGHIVRNCLLYVPPSADPPPPNTSTQNAKATPNKSSRPTNPSSNKPPKKTLSVSKTPPPKPAQTYVKKLQTHTSLPFAPDPNDTSSSTPNLSNSNQLTLSLNQMDVDCPISLVHQNLSLSNNLASPDPPPRPSLKRSRSSPTFSPSTTQNQNPNPFVQEKNDPVLSLSFLIILIWKHPLKVQFVNQSSQSITCILQLPNSVPFYYTAVYASNLTADRSDLWTELLCLHDSLDLQNYCWIVGGDFNQILTPSEHSSPTVNAQDLQMYQFQDCLLQTGLFDLRYNGPCHTWKNSQPDMPIAKKLDRLLTNCNTILAYPHATAIFLPPDISDHTPCLLDLAFQLPKAGTQPFKFQNYLTKHPEFTMVIHDAWSRAGSNCWTLTQLCWKLKLIKIDLKLLNRDNFSKIQETHFQSVLGPLSYRPPHIATQPSWFALLTNFRVSALQSQQMLLVPIASEIKKQFYKLNQNKAPGPDGLQNNLGHSRSRGCSLDSTLLCILIPTSRSQRHHPLSPYPSLLR</sequence>
<organism evidence="3 4">
    <name type="scientific">Brassica carinata</name>
    <name type="common">Ethiopian mustard</name>
    <name type="synonym">Abyssinian cabbage</name>
    <dbReference type="NCBI Taxonomy" id="52824"/>
    <lineage>
        <taxon>Eukaryota</taxon>
        <taxon>Viridiplantae</taxon>
        <taxon>Streptophyta</taxon>
        <taxon>Embryophyta</taxon>
        <taxon>Tracheophyta</taxon>
        <taxon>Spermatophyta</taxon>
        <taxon>Magnoliopsida</taxon>
        <taxon>eudicotyledons</taxon>
        <taxon>Gunneridae</taxon>
        <taxon>Pentapetalae</taxon>
        <taxon>rosids</taxon>
        <taxon>malvids</taxon>
        <taxon>Brassicales</taxon>
        <taxon>Brassicaceae</taxon>
        <taxon>Brassiceae</taxon>
        <taxon>Brassica</taxon>
    </lineage>
</organism>
<dbReference type="InterPro" id="IPR036691">
    <property type="entry name" value="Endo/exonu/phosph_ase_sf"/>
</dbReference>
<feature type="compositionally biased region" description="Pro residues" evidence="1">
    <location>
        <begin position="15"/>
        <end position="44"/>
    </location>
</feature>
<dbReference type="InterPro" id="IPR025558">
    <property type="entry name" value="DUF4283"/>
</dbReference>
<comment type="caution">
    <text evidence="3">The sequence shown here is derived from an EMBL/GenBank/DDBJ whole genome shotgun (WGS) entry which is preliminary data.</text>
</comment>
<evidence type="ECO:0000259" key="2">
    <source>
        <dbReference type="Pfam" id="PF14111"/>
    </source>
</evidence>
<feature type="region of interest" description="Disordered" evidence="1">
    <location>
        <begin position="129"/>
        <end position="156"/>
    </location>
</feature>
<keyword evidence="4" id="KW-1185">Reference proteome</keyword>
<dbReference type="InterPro" id="IPR040256">
    <property type="entry name" value="At4g02000-like"/>
</dbReference>
<feature type="region of interest" description="Disordered" evidence="1">
    <location>
        <begin position="416"/>
        <end position="495"/>
    </location>
</feature>
<dbReference type="EMBL" id="JAAMPC010000010">
    <property type="protein sequence ID" value="KAG2285913.1"/>
    <property type="molecule type" value="Genomic_DNA"/>
</dbReference>